<accession>A0A6L5C5G0</accession>
<gene>
    <name evidence="1" type="ORF">FX983_02726</name>
</gene>
<name>A0A6L5C5G0_9PSED</name>
<comment type="caution">
    <text evidence="1">The sequence shown here is derived from an EMBL/GenBank/DDBJ whole genome shotgun (WGS) entry which is preliminary data.</text>
</comment>
<dbReference type="EMBL" id="JAAAXX010000001">
    <property type="protein sequence ID" value="KAF2394744.1"/>
    <property type="molecule type" value="Genomic_DNA"/>
</dbReference>
<organism evidence="1 2">
    <name type="scientific">Pseudomonas frederiksbergensis</name>
    <dbReference type="NCBI Taxonomy" id="104087"/>
    <lineage>
        <taxon>Bacteria</taxon>
        <taxon>Pseudomonadati</taxon>
        <taxon>Pseudomonadota</taxon>
        <taxon>Gammaproteobacteria</taxon>
        <taxon>Pseudomonadales</taxon>
        <taxon>Pseudomonadaceae</taxon>
        <taxon>Pseudomonas</taxon>
    </lineage>
</organism>
<proteinExistence type="predicted"/>
<reference evidence="1 2" key="1">
    <citation type="submission" date="2019-12" db="EMBL/GenBank/DDBJ databases">
        <title>Endophytic bacteria associated with Panax ginseng seedlings.</title>
        <authorList>
            <person name="Park J.M."/>
            <person name="Shin R."/>
            <person name="Jo S.H."/>
        </authorList>
    </citation>
    <scope>NUCLEOTIDE SEQUENCE [LARGE SCALE GENOMIC DNA]</scope>
    <source>
        <strain evidence="1 2">PgKB32</strain>
    </source>
</reference>
<dbReference type="Proteomes" id="UP000475265">
    <property type="component" value="Unassembled WGS sequence"/>
</dbReference>
<evidence type="ECO:0000313" key="2">
    <source>
        <dbReference type="Proteomes" id="UP000475265"/>
    </source>
</evidence>
<protein>
    <submittedName>
        <fullName evidence="1">Uncharacterized protein</fullName>
    </submittedName>
</protein>
<dbReference type="AlphaFoldDB" id="A0A6L5C5G0"/>
<sequence length="61" mass="7304">MANESRHIKSHIKKKLITESGNKCANPSCSNIRPEIHYIKQWYGYHKTYDRCLSRMPRRMP</sequence>
<evidence type="ECO:0000313" key="1">
    <source>
        <dbReference type="EMBL" id="KAF2394744.1"/>
    </source>
</evidence>